<proteinExistence type="predicted"/>
<dbReference type="GeneID" id="33314606"/>
<keyword evidence="3" id="KW-0489">Methyltransferase</keyword>
<dbReference type="Pfam" id="PF01170">
    <property type="entry name" value="UPF0020"/>
    <property type="match status" value="1"/>
</dbReference>
<evidence type="ECO:0000313" key="4">
    <source>
        <dbReference type="Proteomes" id="UP000197418"/>
    </source>
</evidence>
<dbReference type="AlphaFoldDB" id="A0A218P9Y5"/>
<dbReference type="RefSeq" id="WP_088854841.1">
    <property type="nucleotide sequence ID" value="NZ_CP015102.1"/>
</dbReference>
<dbReference type="GO" id="GO:0016423">
    <property type="term" value="F:tRNA (guanine) methyltransferase activity"/>
    <property type="evidence" value="ECO:0007669"/>
    <property type="project" value="TreeGrafter"/>
</dbReference>
<keyword evidence="3" id="KW-0808">Transferase</keyword>
<accession>A0A218P9Y5</accession>
<protein>
    <submittedName>
        <fullName evidence="3">DNA methylase</fullName>
    </submittedName>
</protein>
<dbReference type="InterPro" id="IPR029063">
    <property type="entry name" value="SAM-dependent_MTases_sf"/>
</dbReference>
<name>A0A218P9Y5_9EURY</name>
<gene>
    <name evidence="3" type="ORF">A3L08_00015</name>
</gene>
<dbReference type="KEGG" id="tpaf:A3L08_00015"/>
<dbReference type="GO" id="GO:0030488">
    <property type="term" value="P:tRNA methylation"/>
    <property type="evidence" value="ECO:0007669"/>
    <property type="project" value="TreeGrafter"/>
</dbReference>
<keyword evidence="4" id="KW-1185">Reference proteome</keyword>
<dbReference type="OrthoDB" id="7080at2157"/>
<dbReference type="PANTHER" id="PTHR14911">
    <property type="entry name" value="THUMP DOMAIN-CONTAINING"/>
    <property type="match status" value="1"/>
</dbReference>
<dbReference type="PANTHER" id="PTHR14911:SF13">
    <property type="entry name" value="TRNA (GUANINE(6)-N2)-METHYLTRANSFERASE THUMP3"/>
    <property type="match status" value="1"/>
</dbReference>
<sequence>MYAVLFGKNPALSEAEFYSFSRRFGLKVRPIESSRYWLLFDSSPDVERQFYWLGGSLKLVRIIGEGEEAIRDLEYSKLFTVSLYGRSDWKLWRKLGSEIKRHFKEEAPAKFFKPAKVYSMPAELILKGFPEVKDFVFLFREDGSFLVGETVKVTDPFELKKLDVERPVQKPILSIPPRLARIMVNLTEVRKGSFLDPFCGIGTVVQEFVLQGLNAYGSDRDPEQIKAAKKNLAWLRKEFRLKNSAHLEVCDARKLKRCFRQRFDAIVTEPYLGKPLRRNPSRGEAIKLANELDRFYYSVFESFADVLKRNGKVVFVFPAYKLSDGGIYRKERKWLGKLGFEVLGRYTDYEERHRLVRDIHVLRYRG</sequence>
<reference evidence="3 4" key="1">
    <citation type="submission" date="2016-04" db="EMBL/GenBank/DDBJ databases">
        <title>Complete genome sequence of Thermococcus pacificus type strain P4.</title>
        <authorList>
            <person name="Oger P.M."/>
        </authorList>
    </citation>
    <scope>NUCLEOTIDE SEQUENCE [LARGE SCALE GENOMIC DNA]</scope>
    <source>
        <strain evidence="3 4">P-4</strain>
    </source>
</reference>
<evidence type="ECO:0000256" key="1">
    <source>
        <dbReference type="ARBA" id="ARBA00022691"/>
    </source>
</evidence>
<dbReference type="Gene3D" id="3.40.50.150">
    <property type="entry name" value="Vaccinia Virus protein VP39"/>
    <property type="match status" value="1"/>
</dbReference>
<evidence type="ECO:0000313" key="3">
    <source>
        <dbReference type="EMBL" id="ASJ07597.1"/>
    </source>
</evidence>
<dbReference type="Proteomes" id="UP000197418">
    <property type="component" value="Chromosome"/>
</dbReference>
<organism evidence="3 4">
    <name type="scientific">Thermococcus pacificus</name>
    <dbReference type="NCBI Taxonomy" id="71998"/>
    <lineage>
        <taxon>Archaea</taxon>
        <taxon>Methanobacteriati</taxon>
        <taxon>Methanobacteriota</taxon>
        <taxon>Thermococci</taxon>
        <taxon>Thermococcales</taxon>
        <taxon>Thermococcaceae</taxon>
        <taxon>Thermococcus</taxon>
    </lineage>
</organism>
<evidence type="ECO:0000259" key="2">
    <source>
        <dbReference type="Pfam" id="PF01170"/>
    </source>
</evidence>
<keyword evidence="1" id="KW-0949">S-adenosyl-L-methionine</keyword>
<feature type="domain" description="Ribosomal RNA large subunit methyltransferase K/L-like methyltransferase" evidence="2">
    <location>
        <begin position="175"/>
        <end position="321"/>
    </location>
</feature>
<dbReference type="SUPFAM" id="SSF53335">
    <property type="entry name" value="S-adenosyl-L-methionine-dependent methyltransferases"/>
    <property type="match status" value="1"/>
</dbReference>
<dbReference type="InterPro" id="IPR000241">
    <property type="entry name" value="RlmKL-like_Mtase"/>
</dbReference>
<dbReference type="CDD" id="cd02440">
    <property type="entry name" value="AdoMet_MTases"/>
    <property type="match status" value="1"/>
</dbReference>
<dbReference type="EMBL" id="CP015102">
    <property type="protein sequence ID" value="ASJ07597.1"/>
    <property type="molecule type" value="Genomic_DNA"/>
</dbReference>